<feature type="transmembrane region" description="Helical" evidence="11">
    <location>
        <begin position="359"/>
        <end position="379"/>
    </location>
</feature>
<evidence type="ECO:0000256" key="4">
    <source>
        <dbReference type="ARBA" id="ARBA00022692"/>
    </source>
</evidence>
<accession>A0ABR4Q1H9</accession>
<keyword evidence="8 11" id="KW-0472">Membrane</keyword>
<dbReference type="InterPro" id="IPR031846">
    <property type="entry name" value="Hvcn1"/>
</dbReference>
<keyword evidence="3" id="KW-1003">Cell membrane</keyword>
<evidence type="ECO:0000256" key="2">
    <source>
        <dbReference type="ARBA" id="ARBA00022448"/>
    </source>
</evidence>
<dbReference type="Gene3D" id="1.20.120.350">
    <property type="entry name" value="Voltage-gated potassium channels. Chain C"/>
    <property type="match status" value="1"/>
</dbReference>
<feature type="region of interest" description="Disordered" evidence="10">
    <location>
        <begin position="498"/>
        <end position="559"/>
    </location>
</feature>
<keyword evidence="6 11" id="KW-1133">Transmembrane helix</keyword>
<reference evidence="12 13" key="1">
    <citation type="journal article" date="2022" name="Front. Cell. Infect. Microbiol.">
        <title>The Genomes of Two Strains of Taenia crassiceps the Animal Model for the Study of Human Cysticercosis.</title>
        <authorList>
            <person name="Bobes R.J."/>
            <person name="Estrada K."/>
            <person name="Rios-Valencia D.G."/>
            <person name="Calderon-Gallegos A."/>
            <person name="de la Torre P."/>
            <person name="Carrero J.C."/>
            <person name="Sanchez-Flores A."/>
            <person name="Laclette J.P."/>
        </authorList>
    </citation>
    <scope>NUCLEOTIDE SEQUENCE [LARGE SCALE GENOMIC DNA]</scope>
    <source>
        <strain evidence="12">WFUcys</strain>
    </source>
</reference>
<evidence type="ECO:0000256" key="1">
    <source>
        <dbReference type="ARBA" id="ARBA00004651"/>
    </source>
</evidence>
<feature type="transmembrane region" description="Helical" evidence="11">
    <location>
        <begin position="325"/>
        <end position="347"/>
    </location>
</feature>
<dbReference type="PANTHER" id="PTHR46480:SF1">
    <property type="entry name" value="VOLTAGE-GATED HYDROGEN CHANNEL 1"/>
    <property type="match status" value="1"/>
</dbReference>
<evidence type="ECO:0000256" key="9">
    <source>
        <dbReference type="ARBA" id="ARBA00023303"/>
    </source>
</evidence>
<evidence type="ECO:0000256" key="5">
    <source>
        <dbReference type="ARBA" id="ARBA00022882"/>
    </source>
</evidence>
<comment type="subcellular location">
    <subcellularLocation>
        <location evidence="1">Cell membrane</location>
        <topology evidence="1">Multi-pass membrane protein</topology>
    </subcellularLocation>
</comment>
<evidence type="ECO:0000256" key="11">
    <source>
        <dbReference type="SAM" id="Phobius"/>
    </source>
</evidence>
<evidence type="ECO:0000313" key="13">
    <source>
        <dbReference type="Proteomes" id="UP001651158"/>
    </source>
</evidence>
<protein>
    <submittedName>
        <fullName evidence="12">Voltage-gated hydrogen channel 1</fullName>
    </submittedName>
</protein>
<keyword evidence="4 11" id="KW-0812">Transmembrane</keyword>
<keyword evidence="9" id="KW-0407">Ion channel</keyword>
<feature type="region of interest" description="Disordered" evidence="10">
    <location>
        <begin position="1"/>
        <end position="30"/>
    </location>
</feature>
<dbReference type="Proteomes" id="UP001651158">
    <property type="component" value="Unassembled WGS sequence"/>
</dbReference>
<comment type="caution">
    <text evidence="12">The sequence shown here is derived from an EMBL/GenBank/DDBJ whole genome shotgun (WGS) entry which is preliminary data.</text>
</comment>
<feature type="transmembrane region" description="Helical" evidence="11">
    <location>
        <begin position="385"/>
        <end position="404"/>
    </location>
</feature>
<evidence type="ECO:0000256" key="3">
    <source>
        <dbReference type="ARBA" id="ARBA00022475"/>
    </source>
</evidence>
<keyword evidence="13" id="KW-1185">Reference proteome</keyword>
<keyword evidence="5" id="KW-0851">Voltage-gated channel</keyword>
<name>A0ABR4Q1H9_9CEST</name>
<dbReference type="InterPro" id="IPR027359">
    <property type="entry name" value="Volt_channel_dom_sf"/>
</dbReference>
<sequence length="559" mass="62496">MGEQHMANQSREEGDEEEEEEEKGEEVEVEAVEAAEVVEEVVVEEEAKKNRRNRSIWCHCALGCIPVKFTTYFLILCMTSKALDSMFVPVCGVKPSKNGRIGYKCTLYPGWISTRRFLRQMQKDNIDCALLQQEACHRNEVKFAKGKLKSRVLHLMRGPVIQLLMCSLVLLDALIVTAEIILEIHAVKAEKKIFEYERSHMNHKMYRYYCTSHIDPESVFTPTTREACCQRPVNRSGVAFEAIPSPFALCCLARGGSDCGGTGGPARGRLFTVYHSVSAPPSDQMSMHCSHLTCCLSQLGRLMQSPLEAMGESGSCHFFHTIACILHFLSILILCIFVIQLAVKVVCMGRAFFRLKFEIVDGIIIIISLIADGIFVYIASEEITLIIVFLLWRIVRVVNSLLMYEKQRNEFRIQLQKRARRMSELKVEALNGKVILLEKHIDNLESMCVELGVPREQLLFCRPTISKSGKEVTKNAIRSMVFLTSEIITQFAVGVNPKTRETSPNIGGSCSALGATTSSSASAPPAIEYRPSERTSNPSSSINPSPSSSPPLWTKLEPS</sequence>
<feature type="compositionally biased region" description="Low complexity" evidence="10">
    <location>
        <begin position="507"/>
        <end position="526"/>
    </location>
</feature>
<feature type="compositionally biased region" description="Acidic residues" evidence="10">
    <location>
        <begin position="13"/>
        <end position="30"/>
    </location>
</feature>
<feature type="compositionally biased region" description="Low complexity" evidence="10">
    <location>
        <begin position="536"/>
        <end position="546"/>
    </location>
</feature>
<dbReference type="PANTHER" id="PTHR46480">
    <property type="entry name" value="F20B24.22"/>
    <property type="match status" value="1"/>
</dbReference>
<evidence type="ECO:0000256" key="10">
    <source>
        <dbReference type="SAM" id="MobiDB-lite"/>
    </source>
</evidence>
<evidence type="ECO:0000256" key="8">
    <source>
        <dbReference type="ARBA" id="ARBA00023136"/>
    </source>
</evidence>
<evidence type="ECO:0000256" key="6">
    <source>
        <dbReference type="ARBA" id="ARBA00022989"/>
    </source>
</evidence>
<keyword evidence="2" id="KW-0813">Transport</keyword>
<proteinExistence type="predicted"/>
<dbReference type="EMBL" id="JAKROA010000017">
    <property type="protein sequence ID" value="KAL5103457.1"/>
    <property type="molecule type" value="Genomic_DNA"/>
</dbReference>
<keyword evidence="7" id="KW-0406">Ion transport</keyword>
<organism evidence="12 13">
    <name type="scientific">Taenia crassiceps</name>
    <dbReference type="NCBI Taxonomy" id="6207"/>
    <lineage>
        <taxon>Eukaryota</taxon>
        <taxon>Metazoa</taxon>
        <taxon>Spiralia</taxon>
        <taxon>Lophotrochozoa</taxon>
        <taxon>Platyhelminthes</taxon>
        <taxon>Cestoda</taxon>
        <taxon>Eucestoda</taxon>
        <taxon>Cyclophyllidea</taxon>
        <taxon>Taeniidae</taxon>
        <taxon>Taenia</taxon>
    </lineage>
</organism>
<gene>
    <name evidence="12" type="ORF">TcWFU_000207</name>
</gene>
<evidence type="ECO:0000313" key="12">
    <source>
        <dbReference type="EMBL" id="KAL5103457.1"/>
    </source>
</evidence>
<evidence type="ECO:0000256" key="7">
    <source>
        <dbReference type="ARBA" id="ARBA00023065"/>
    </source>
</evidence>